<proteinExistence type="inferred from homology"/>
<reference evidence="8 9" key="1">
    <citation type="submission" date="2018-03" db="EMBL/GenBank/DDBJ databases">
        <title>Genomic Encyclopedia of Archaeal and Bacterial Type Strains, Phase II (KMG-II): from individual species to whole genera.</title>
        <authorList>
            <person name="Goeker M."/>
        </authorList>
    </citation>
    <scope>NUCLEOTIDE SEQUENCE [LARGE SCALE GENOMIC DNA]</scope>
    <source>
        <strain evidence="8 9">DSM 24859</strain>
    </source>
</reference>
<keyword evidence="5" id="KW-1133">Transmembrane helix</keyword>
<dbReference type="InterPro" id="IPR013324">
    <property type="entry name" value="RNA_pol_sigma_r3/r4-like"/>
</dbReference>
<dbReference type="InterPro" id="IPR013249">
    <property type="entry name" value="RNA_pol_sigma70_r4_t2"/>
</dbReference>
<evidence type="ECO:0000259" key="6">
    <source>
        <dbReference type="Pfam" id="PF04542"/>
    </source>
</evidence>
<evidence type="ECO:0000256" key="5">
    <source>
        <dbReference type="SAM" id="Phobius"/>
    </source>
</evidence>
<comment type="similarity">
    <text evidence="1">Belongs to the sigma-70 factor family. ECF subfamily.</text>
</comment>
<dbReference type="Proteomes" id="UP000240971">
    <property type="component" value="Unassembled WGS sequence"/>
</dbReference>
<dbReference type="PANTHER" id="PTHR43133:SF46">
    <property type="entry name" value="RNA POLYMERASE SIGMA-70 FACTOR ECF SUBFAMILY"/>
    <property type="match status" value="1"/>
</dbReference>
<dbReference type="InterPro" id="IPR013325">
    <property type="entry name" value="RNA_pol_sigma_r2"/>
</dbReference>
<sequence>MRCSNSINSILHKENIYNEQELLLLVANGDKNAYAQLFDHYWDHVYGTGLHLTKSPELSKDLAQDIFLKLWDARSKLSEIKNLSTYLYVLTKNLFHDHLRTNVFRESNKEFLINYFAHHETSPHKQLEQKELSGFLDEAINNLPPQLHQVFTLSRFEGLSHIEIGRKLNISPLSSKTYMTRALITLRKQIGENPWELLFIIGVALKFSIFNFFLDWMFSFLQFIRPCS</sequence>
<dbReference type="CDD" id="cd06171">
    <property type="entry name" value="Sigma70_r4"/>
    <property type="match status" value="1"/>
</dbReference>
<evidence type="ECO:0000313" key="8">
    <source>
        <dbReference type="EMBL" id="PSL45410.1"/>
    </source>
</evidence>
<evidence type="ECO:0000256" key="2">
    <source>
        <dbReference type="ARBA" id="ARBA00023015"/>
    </source>
</evidence>
<dbReference type="Gene3D" id="1.10.10.10">
    <property type="entry name" value="Winged helix-like DNA-binding domain superfamily/Winged helix DNA-binding domain"/>
    <property type="match status" value="1"/>
</dbReference>
<dbReference type="GO" id="GO:0006352">
    <property type="term" value="P:DNA-templated transcription initiation"/>
    <property type="evidence" value="ECO:0007669"/>
    <property type="project" value="InterPro"/>
</dbReference>
<keyword evidence="5" id="KW-0472">Membrane</keyword>
<feature type="transmembrane region" description="Helical" evidence="5">
    <location>
        <begin position="197"/>
        <end position="218"/>
    </location>
</feature>
<dbReference type="AlphaFoldDB" id="A0A2P8HGU6"/>
<dbReference type="InterPro" id="IPR036388">
    <property type="entry name" value="WH-like_DNA-bd_sf"/>
</dbReference>
<evidence type="ECO:0000313" key="9">
    <source>
        <dbReference type="Proteomes" id="UP000240971"/>
    </source>
</evidence>
<keyword evidence="4" id="KW-0804">Transcription</keyword>
<evidence type="ECO:0000256" key="3">
    <source>
        <dbReference type="ARBA" id="ARBA00023082"/>
    </source>
</evidence>
<evidence type="ECO:0000256" key="1">
    <source>
        <dbReference type="ARBA" id="ARBA00010641"/>
    </source>
</evidence>
<dbReference type="InterPro" id="IPR039425">
    <property type="entry name" value="RNA_pol_sigma-70-like"/>
</dbReference>
<dbReference type="SUPFAM" id="SSF88946">
    <property type="entry name" value="Sigma2 domain of RNA polymerase sigma factors"/>
    <property type="match status" value="1"/>
</dbReference>
<dbReference type="SUPFAM" id="SSF88659">
    <property type="entry name" value="Sigma3 and sigma4 domains of RNA polymerase sigma factors"/>
    <property type="match status" value="1"/>
</dbReference>
<feature type="domain" description="RNA polymerase sigma-70 region 2" evidence="6">
    <location>
        <begin position="37"/>
        <end position="102"/>
    </location>
</feature>
<keyword evidence="3" id="KW-0731">Sigma factor</keyword>
<dbReference type="PANTHER" id="PTHR43133">
    <property type="entry name" value="RNA POLYMERASE ECF-TYPE SIGMA FACTO"/>
    <property type="match status" value="1"/>
</dbReference>
<evidence type="ECO:0000256" key="4">
    <source>
        <dbReference type="ARBA" id="ARBA00023163"/>
    </source>
</evidence>
<feature type="domain" description="RNA polymerase sigma factor 70 region 4 type 2" evidence="7">
    <location>
        <begin position="136"/>
        <end position="184"/>
    </location>
</feature>
<dbReference type="InterPro" id="IPR007627">
    <property type="entry name" value="RNA_pol_sigma70_r2"/>
</dbReference>
<dbReference type="Pfam" id="PF04542">
    <property type="entry name" value="Sigma70_r2"/>
    <property type="match status" value="1"/>
</dbReference>
<dbReference type="Gene3D" id="1.10.1740.10">
    <property type="match status" value="1"/>
</dbReference>
<dbReference type="GO" id="GO:0016987">
    <property type="term" value="F:sigma factor activity"/>
    <property type="evidence" value="ECO:0007669"/>
    <property type="project" value="UniProtKB-KW"/>
</dbReference>
<protein>
    <submittedName>
        <fullName evidence="8">RNA polymerase sigma-70 factor (ECF subfamily)</fullName>
    </submittedName>
</protein>
<comment type="caution">
    <text evidence="8">The sequence shown here is derived from an EMBL/GenBank/DDBJ whole genome shotgun (WGS) entry which is preliminary data.</text>
</comment>
<dbReference type="EMBL" id="PYAW01000004">
    <property type="protein sequence ID" value="PSL45410.1"/>
    <property type="molecule type" value="Genomic_DNA"/>
</dbReference>
<evidence type="ECO:0000259" key="7">
    <source>
        <dbReference type="Pfam" id="PF08281"/>
    </source>
</evidence>
<accession>A0A2P8HGU6</accession>
<keyword evidence="9" id="KW-1185">Reference proteome</keyword>
<dbReference type="InterPro" id="IPR014284">
    <property type="entry name" value="RNA_pol_sigma-70_dom"/>
</dbReference>
<dbReference type="GO" id="GO:0003677">
    <property type="term" value="F:DNA binding"/>
    <property type="evidence" value="ECO:0007669"/>
    <property type="project" value="InterPro"/>
</dbReference>
<dbReference type="Pfam" id="PF08281">
    <property type="entry name" value="Sigma70_r4_2"/>
    <property type="match status" value="1"/>
</dbReference>
<keyword evidence="5" id="KW-0812">Transmembrane</keyword>
<dbReference type="NCBIfam" id="TIGR02937">
    <property type="entry name" value="sigma70-ECF"/>
    <property type="match status" value="1"/>
</dbReference>
<keyword evidence="2" id="KW-0805">Transcription regulation</keyword>
<name>A0A2P8HGU6_CHINA</name>
<gene>
    <name evidence="8" type="ORF">CLV51_104112</name>
</gene>
<organism evidence="8 9">
    <name type="scientific">Chitinophaga niastensis</name>
    <dbReference type="NCBI Taxonomy" id="536980"/>
    <lineage>
        <taxon>Bacteria</taxon>
        <taxon>Pseudomonadati</taxon>
        <taxon>Bacteroidota</taxon>
        <taxon>Chitinophagia</taxon>
        <taxon>Chitinophagales</taxon>
        <taxon>Chitinophagaceae</taxon>
        <taxon>Chitinophaga</taxon>
    </lineage>
</organism>